<proteinExistence type="predicted"/>
<feature type="compositionally biased region" description="Basic and acidic residues" evidence="1">
    <location>
        <begin position="12"/>
        <end position="23"/>
    </location>
</feature>
<evidence type="ECO:0000256" key="1">
    <source>
        <dbReference type="SAM" id="MobiDB-lite"/>
    </source>
</evidence>
<sequence length="127" mass="14449">MPGKGPSAKKGNRLDDEGNENRRVMQRHRVSSRTESDKDARAFATPAAFEDGRALASERPTKVELNMDAEHLVDRDTEGCEAGIFADFRFVVEIQLCLPRKDYRSENRELPVIVLNEREAQHLEKNP</sequence>
<organism evidence="2 3">
    <name type="scientific">Melipona quadrifasciata</name>
    <dbReference type="NCBI Taxonomy" id="166423"/>
    <lineage>
        <taxon>Eukaryota</taxon>
        <taxon>Metazoa</taxon>
        <taxon>Ecdysozoa</taxon>
        <taxon>Arthropoda</taxon>
        <taxon>Hexapoda</taxon>
        <taxon>Insecta</taxon>
        <taxon>Pterygota</taxon>
        <taxon>Neoptera</taxon>
        <taxon>Endopterygota</taxon>
        <taxon>Hymenoptera</taxon>
        <taxon>Apocrita</taxon>
        <taxon>Aculeata</taxon>
        <taxon>Apoidea</taxon>
        <taxon>Anthophila</taxon>
        <taxon>Apidae</taxon>
        <taxon>Melipona</taxon>
    </lineage>
</organism>
<evidence type="ECO:0000313" key="2">
    <source>
        <dbReference type="EMBL" id="KOX72118.1"/>
    </source>
</evidence>
<accession>A0A0N0BEM9</accession>
<dbReference type="EMBL" id="KQ435824">
    <property type="protein sequence ID" value="KOX72118.1"/>
    <property type="molecule type" value="Genomic_DNA"/>
</dbReference>
<reference evidence="2 3" key="1">
    <citation type="submission" date="2015-07" db="EMBL/GenBank/DDBJ databases">
        <title>The genome of Melipona quadrifasciata.</title>
        <authorList>
            <person name="Pan H."/>
            <person name="Kapheim K."/>
        </authorList>
    </citation>
    <scope>NUCLEOTIDE SEQUENCE [LARGE SCALE GENOMIC DNA]</scope>
    <source>
        <strain evidence="2">0111107301</strain>
        <tissue evidence="2">Whole body</tissue>
    </source>
</reference>
<gene>
    <name evidence="2" type="ORF">WN51_00979</name>
</gene>
<protein>
    <submittedName>
        <fullName evidence="2">Uncharacterized protein</fullName>
    </submittedName>
</protein>
<name>A0A0N0BEM9_9HYME</name>
<feature type="region of interest" description="Disordered" evidence="1">
    <location>
        <begin position="1"/>
        <end position="45"/>
    </location>
</feature>
<keyword evidence="3" id="KW-1185">Reference proteome</keyword>
<feature type="compositionally biased region" description="Basic and acidic residues" evidence="1">
    <location>
        <begin position="32"/>
        <end position="41"/>
    </location>
</feature>
<dbReference type="Proteomes" id="UP000053105">
    <property type="component" value="Unassembled WGS sequence"/>
</dbReference>
<dbReference type="AlphaFoldDB" id="A0A0N0BEM9"/>
<evidence type="ECO:0000313" key="3">
    <source>
        <dbReference type="Proteomes" id="UP000053105"/>
    </source>
</evidence>